<comment type="caution">
    <text evidence="1">The sequence shown here is derived from an EMBL/GenBank/DDBJ whole genome shotgun (WGS) entry which is preliminary data.</text>
</comment>
<dbReference type="InterPro" id="IPR036188">
    <property type="entry name" value="FAD/NAD-bd_sf"/>
</dbReference>
<dbReference type="KEGG" id="cwa:CwatDRAFT_2868"/>
<evidence type="ECO:0000313" key="2">
    <source>
        <dbReference type="Proteomes" id="UP000003922"/>
    </source>
</evidence>
<dbReference type="Pfam" id="PF12831">
    <property type="entry name" value="FAD_oxidored"/>
    <property type="match status" value="3"/>
</dbReference>
<gene>
    <name evidence="1" type="ORF">CwatDRAFT_2868</name>
</gene>
<accession>Q4C1V4</accession>
<dbReference type="Gene3D" id="3.50.50.60">
    <property type="entry name" value="FAD/NAD(P)-binding domain"/>
    <property type="match status" value="1"/>
</dbReference>
<dbReference type="GO" id="GO:0008734">
    <property type="term" value="F:L-aspartate oxidase activity"/>
    <property type="evidence" value="ECO:0007669"/>
    <property type="project" value="InterPro"/>
</dbReference>
<keyword evidence="2" id="KW-1185">Reference proteome</keyword>
<sequence>MMERLRRDHENSGKLLSKKLPHNIQALKRILTAFSLGIIALQSTVPVLANSRKPEETVNCDMLIVGAGLAGSAAAYEGLLAGKTVCLTEITDWVGGQISSQGTSALDEGKQQRSQQHFPRGYNLLRNNIARLYNRQNPGECWVSESCFIPYHGHQLLSQQLNDAQQQGRGQLKWFPSTVIKDIELSEDGKLIKSAIAIQHSPKPGTGHLDKEPLSKTIEDAYSYENSQRFNKKVIRFESKSKNGNPNDWFVIEATETGEIIALADIPYRLGLDPRDHLNPSSPTEKGDNYCVQGFTYPFAMERTANPQPQTKPSFYEQYEPYYGYDTDRRLAYFDVVFTYRRIWTPKPAESVRVGPMRVQKPQPGDISMQNWIWGNDYRPGTSQDNLVYSRRQLEETGQLEPGGWKGGLRTDALRKGEELSEGYYYWLVAGRTDSRLGYGTKHPAPNHRFLQGLDSPMGTAHGLSKYPYIREGRRIIGRPSYDHPQGFAINEIDISTKDYWGDFYRTSLPRPMYQLVWSTIANLESKFVTPNDRPSYMVTRRTHATVYPDSVGVAQYMIDFHPCMTLSPPEKRGNRERQGVRVAHAGAHPAQIPLRALIPQKVDNLIVSGKSIATSNIAAAAYRVHGFEWSVGAAAGTLASFSMEQGILPYQLVDNLPQQEAKLLELRRRLERNGNPTTFPREMMFSVRR</sequence>
<name>Q4C1V4_CROWT</name>
<dbReference type="PANTHER" id="PTHR42716">
    <property type="entry name" value="L-ASPARTATE OXIDASE"/>
    <property type="match status" value="1"/>
</dbReference>
<reference evidence="1" key="1">
    <citation type="submission" date="2004-02" db="EMBL/GenBank/DDBJ databases">
        <authorList>
            <consortium name="DOE Joint Genome Institute"/>
        </authorList>
    </citation>
    <scope>NUCLEOTIDE SEQUENCE [LARGE SCALE GENOMIC DNA]</scope>
    <source>
        <strain evidence="1">WH 8501</strain>
    </source>
</reference>
<dbReference type="Proteomes" id="UP000003922">
    <property type="component" value="Unassembled WGS sequence"/>
</dbReference>
<reference evidence="1" key="2">
    <citation type="submission" date="2005-06" db="EMBL/GenBank/DDBJ databases">
        <title>Sequencing of the draft genome and assembly of Crocosphaera watsonii WH 8501.</title>
        <authorList>
            <consortium name="US DOE Joint Genome Institute (JGI-PGF)"/>
            <person name="Copeland A."/>
            <person name="Lucas S."/>
            <person name="Lapidus A."/>
            <person name="Barry K."/>
            <person name="Detter C."/>
            <person name="Glavina T."/>
            <person name="Hammon N."/>
            <person name="Israni S."/>
            <person name="Pitluck S."/>
            <person name="Richardson P."/>
        </authorList>
    </citation>
    <scope>NUCLEOTIDE SEQUENCE [LARGE SCALE GENOMIC DNA]</scope>
    <source>
        <strain evidence="1">WH 8501</strain>
    </source>
</reference>
<proteinExistence type="predicted"/>
<reference evidence="1" key="3">
    <citation type="submission" date="2016-12" db="EMBL/GenBank/DDBJ databases">
        <title>Annotation of the draft genome assembly of Crocosphaera watsonii WH 8501.</title>
        <authorList>
            <consortium name="US DOE Joint Genome Institute (JGI-ORNL)"/>
            <person name="Larimer F."/>
            <person name="Land M."/>
        </authorList>
    </citation>
    <scope>NUCLEOTIDE SEQUENCE</scope>
    <source>
        <strain evidence="1">WH 8501</strain>
    </source>
</reference>
<dbReference type="SUPFAM" id="SSF51905">
    <property type="entry name" value="FAD/NAD(P)-binding domain"/>
    <property type="match status" value="1"/>
</dbReference>
<dbReference type="AlphaFoldDB" id="Q4C1V4"/>
<dbReference type="GO" id="GO:0009435">
    <property type="term" value="P:NAD+ biosynthetic process"/>
    <property type="evidence" value="ECO:0007669"/>
    <property type="project" value="InterPro"/>
</dbReference>
<dbReference type="InterPro" id="IPR005288">
    <property type="entry name" value="NadB"/>
</dbReference>
<protein>
    <recommendedName>
        <fullName evidence="3">FAD dependent oxidoreductase</fullName>
    </recommendedName>
</protein>
<evidence type="ECO:0000313" key="1">
    <source>
        <dbReference type="EMBL" id="EAM50135.1"/>
    </source>
</evidence>
<dbReference type="PANTHER" id="PTHR42716:SF1">
    <property type="entry name" value="SLL0471 PROTEIN"/>
    <property type="match status" value="1"/>
</dbReference>
<organism evidence="1 2">
    <name type="scientific">Crocosphaera watsonii WH 8501</name>
    <dbReference type="NCBI Taxonomy" id="165597"/>
    <lineage>
        <taxon>Bacteria</taxon>
        <taxon>Bacillati</taxon>
        <taxon>Cyanobacteriota</taxon>
        <taxon>Cyanophyceae</taxon>
        <taxon>Oscillatoriophycideae</taxon>
        <taxon>Chroococcales</taxon>
        <taxon>Aphanothecaceae</taxon>
        <taxon>Crocosphaera</taxon>
    </lineage>
</organism>
<evidence type="ECO:0008006" key="3">
    <source>
        <dbReference type="Google" id="ProtNLM"/>
    </source>
</evidence>
<dbReference type="EMBL" id="AADV02000037">
    <property type="protein sequence ID" value="EAM50135.1"/>
    <property type="molecule type" value="Genomic_DNA"/>
</dbReference>